<dbReference type="InterPro" id="IPR011606">
    <property type="entry name" value="Brnchd-chn_aa_trnsp_permease"/>
</dbReference>
<feature type="transmembrane region" description="Helical" evidence="8">
    <location>
        <begin position="191"/>
        <end position="211"/>
    </location>
</feature>
<dbReference type="STRING" id="214095.RU97_GL002194"/>
<evidence type="ECO:0000256" key="3">
    <source>
        <dbReference type="ARBA" id="ARBA00022448"/>
    </source>
</evidence>
<organism evidence="9 10">
    <name type="scientific">Enterococcus canis</name>
    <dbReference type="NCBI Taxonomy" id="214095"/>
    <lineage>
        <taxon>Bacteria</taxon>
        <taxon>Bacillati</taxon>
        <taxon>Bacillota</taxon>
        <taxon>Bacilli</taxon>
        <taxon>Lactobacillales</taxon>
        <taxon>Enterococcaceae</taxon>
        <taxon>Enterococcus</taxon>
    </lineage>
</organism>
<gene>
    <name evidence="9" type="ORF">RU97_GL002194</name>
</gene>
<evidence type="ECO:0000256" key="2">
    <source>
        <dbReference type="ARBA" id="ARBA00010735"/>
    </source>
</evidence>
<feature type="transmembrane region" description="Helical" evidence="8">
    <location>
        <begin position="48"/>
        <end position="67"/>
    </location>
</feature>
<evidence type="ECO:0000313" key="10">
    <source>
        <dbReference type="Proteomes" id="UP000181884"/>
    </source>
</evidence>
<accession>A0A1L8REB0</accession>
<feature type="transmembrane region" description="Helical" evidence="8">
    <location>
        <begin position="142"/>
        <end position="165"/>
    </location>
</feature>
<comment type="subcellular location">
    <subcellularLocation>
        <location evidence="1">Cell membrane</location>
        <topology evidence="1">Multi-pass membrane protein</topology>
    </subcellularLocation>
</comment>
<comment type="caution">
    <text evidence="9">The sequence shown here is derived from an EMBL/GenBank/DDBJ whole genome shotgun (WGS) entry which is preliminary data.</text>
</comment>
<dbReference type="PANTHER" id="PTHR34979:SF1">
    <property type="entry name" value="INNER MEMBRANE PROTEIN YGAZ"/>
    <property type="match status" value="1"/>
</dbReference>
<evidence type="ECO:0000256" key="5">
    <source>
        <dbReference type="ARBA" id="ARBA00022692"/>
    </source>
</evidence>
<name>A0A1L8REB0_9ENTE</name>
<keyword evidence="4" id="KW-1003">Cell membrane</keyword>
<feature type="transmembrane region" description="Helical" evidence="8">
    <location>
        <begin position="171"/>
        <end position="186"/>
    </location>
</feature>
<evidence type="ECO:0000313" key="9">
    <source>
        <dbReference type="EMBL" id="OJG18121.1"/>
    </source>
</evidence>
<sequence>MFFEGRIYMLKEKKTWIEAFHAVLPLCLSYIPVGLACGVLLQKVGFNPFLTAFLSILVFSGGAQFLLASMLTVHASAMSTILMTFFLELRYALLSSSMSLYLKKEKRSFLAVFSQSLNDENYAVNYLKYSTDPTWNRDKALLVNWMSLISWLISNVTGTVLGSLIHIDADLVHFALTSMFIFMFVMQMKDALLIVSGIFSGILAVIFMLAFQNTFGLILATVLASLAGFALERLVKKHRVAEPQGETNTPLFPFQEEDPHD</sequence>
<evidence type="ECO:0000256" key="4">
    <source>
        <dbReference type="ARBA" id="ARBA00022475"/>
    </source>
</evidence>
<keyword evidence="6 8" id="KW-1133">Transmembrane helix</keyword>
<evidence type="ECO:0000256" key="1">
    <source>
        <dbReference type="ARBA" id="ARBA00004651"/>
    </source>
</evidence>
<dbReference type="GO" id="GO:1903785">
    <property type="term" value="P:L-valine transmembrane transport"/>
    <property type="evidence" value="ECO:0007669"/>
    <property type="project" value="TreeGrafter"/>
</dbReference>
<keyword evidence="5 8" id="KW-0812">Transmembrane</keyword>
<dbReference type="Proteomes" id="UP000181884">
    <property type="component" value="Unassembled WGS sequence"/>
</dbReference>
<dbReference type="Pfam" id="PF03591">
    <property type="entry name" value="AzlC"/>
    <property type="match status" value="1"/>
</dbReference>
<proteinExistence type="inferred from homology"/>
<evidence type="ECO:0000256" key="7">
    <source>
        <dbReference type="ARBA" id="ARBA00023136"/>
    </source>
</evidence>
<evidence type="ECO:0000256" key="8">
    <source>
        <dbReference type="SAM" id="Phobius"/>
    </source>
</evidence>
<reference evidence="9 10" key="1">
    <citation type="submission" date="2014-12" db="EMBL/GenBank/DDBJ databases">
        <title>Draft genome sequences of 29 type strains of Enterococci.</title>
        <authorList>
            <person name="Zhong Z."/>
            <person name="Sun Z."/>
            <person name="Liu W."/>
            <person name="Zhang W."/>
            <person name="Zhang H."/>
        </authorList>
    </citation>
    <scope>NUCLEOTIDE SEQUENCE [LARGE SCALE GENOMIC DNA]</scope>
    <source>
        <strain evidence="9 10">DSM 17029</strain>
    </source>
</reference>
<protein>
    <submittedName>
        <fullName evidence="9">Azaleucine resistance protein AzlC</fullName>
    </submittedName>
</protein>
<keyword evidence="7 8" id="KW-0472">Membrane</keyword>
<dbReference type="EMBL" id="JXKH01000005">
    <property type="protein sequence ID" value="OJG18121.1"/>
    <property type="molecule type" value="Genomic_DNA"/>
</dbReference>
<keyword evidence="10" id="KW-1185">Reference proteome</keyword>
<evidence type="ECO:0000256" key="6">
    <source>
        <dbReference type="ARBA" id="ARBA00022989"/>
    </source>
</evidence>
<comment type="similarity">
    <text evidence="2">Belongs to the AzlC family.</text>
</comment>
<dbReference type="AlphaFoldDB" id="A0A1L8REB0"/>
<feature type="transmembrane region" description="Helical" evidence="8">
    <location>
        <begin position="217"/>
        <end position="235"/>
    </location>
</feature>
<dbReference type="PANTHER" id="PTHR34979">
    <property type="entry name" value="INNER MEMBRANE PROTEIN YGAZ"/>
    <property type="match status" value="1"/>
</dbReference>
<keyword evidence="3" id="KW-0813">Transport</keyword>
<dbReference type="GO" id="GO:0005886">
    <property type="term" value="C:plasma membrane"/>
    <property type="evidence" value="ECO:0007669"/>
    <property type="project" value="UniProtKB-SubCell"/>
</dbReference>
<feature type="transmembrane region" description="Helical" evidence="8">
    <location>
        <begin position="20"/>
        <end position="41"/>
    </location>
</feature>